<evidence type="ECO:0000256" key="2">
    <source>
        <dbReference type="ARBA" id="ARBA00002285"/>
    </source>
</evidence>
<evidence type="ECO:0000256" key="1">
    <source>
        <dbReference type="ARBA" id="ARBA00001947"/>
    </source>
</evidence>
<evidence type="ECO:0000313" key="13">
    <source>
        <dbReference type="Proteomes" id="UP000630353"/>
    </source>
</evidence>
<dbReference type="PANTHER" id="PTHR12589">
    <property type="entry name" value="PYRUVOYL TETRAHYDROBIOPTERIN SYNTHASE"/>
    <property type="match status" value="1"/>
</dbReference>
<dbReference type="EC" id="4.1.2.50" evidence="5"/>
<dbReference type="Pfam" id="PF01242">
    <property type="entry name" value="PTPS"/>
    <property type="match status" value="1"/>
</dbReference>
<comment type="similarity">
    <text evidence="4">Belongs to the PTPS family. QueD subfamily.</text>
</comment>
<dbReference type="Gene3D" id="3.30.479.10">
    <property type="entry name" value="6-pyruvoyl tetrahydropterin synthase/QueD"/>
    <property type="match status" value="1"/>
</dbReference>
<dbReference type="Proteomes" id="UP000630353">
    <property type="component" value="Unassembled WGS sequence"/>
</dbReference>
<protein>
    <recommendedName>
        <fullName evidence="6">6-carboxy-5,6,7,8-tetrahydropterin synthase</fullName>
        <ecNumber evidence="5">4.1.2.50</ecNumber>
    </recommendedName>
    <alternativeName>
        <fullName evidence="10">Queuosine biosynthesis protein QueD</fullName>
    </alternativeName>
</protein>
<evidence type="ECO:0000256" key="3">
    <source>
        <dbReference type="ARBA" id="ARBA00005061"/>
    </source>
</evidence>
<gene>
    <name evidence="12" type="primary">ptpS</name>
    <name evidence="12" type="ORF">GCM10017083_26010</name>
</gene>
<evidence type="ECO:0000256" key="6">
    <source>
        <dbReference type="ARBA" id="ARBA00018141"/>
    </source>
</evidence>
<reference evidence="12" key="2">
    <citation type="submission" date="2020-09" db="EMBL/GenBank/DDBJ databases">
        <authorList>
            <person name="Sun Q."/>
            <person name="Kim S."/>
        </authorList>
    </citation>
    <scope>NUCLEOTIDE SEQUENCE</scope>
    <source>
        <strain evidence="12">KCTC 42651</strain>
    </source>
</reference>
<evidence type="ECO:0000256" key="4">
    <source>
        <dbReference type="ARBA" id="ARBA00008900"/>
    </source>
</evidence>
<keyword evidence="8" id="KW-0862">Zinc</keyword>
<dbReference type="InterPro" id="IPR038418">
    <property type="entry name" value="6-PTP_synth/QueD_sf"/>
</dbReference>
<sequence>MFSVTVRDHVMIAHSFRGELFGPAQGLHGATYVVDVTFRARELDPNGVVIDIAAAHQALKDTLGPWAYRNLDELPEFAGVNTTTEFLAKAVFDKLAARARAGALGRPGGELDSIEVVLNESHVASAGFSGPV</sequence>
<evidence type="ECO:0000256" key="7">
    <source>
        <dbReference type="ARBA" id="ARBA00022723"/>
    </source>
</evidence>
<comment type="caution">
    <text evidence="12">The sequence shown here is derived from an EMBL/GenBank/DDBJ whole genome shotgun (WGS) entry which is preliminary data.</text>
</comment>
<evidence type="ECO:0000256" key="9">
    <source>
        <dbReference type="ARBA" id="ARBA00023239"/>
    </source>
</evidence>
<evidence type="ECO:0000256" key="10">
    <source>
        <dbReference type="ARBA" id="ARBA00031449"/>
    </source>
</evidence>
<evidence type="ECO:0000313" key="12">
    <source>
        <dbReference type="EMBL" id="GHD51495.1"/>
    </source>
</evidence>
<dbReference type="SUPFAM" id="SSF55620">
    <property type="entry name" value="Tetrahydrobiopterin biosynthesis enzymes-like"/>
    <property type="match status" value="1"/>
</dbReference>
<dbReference type="GO" id="GO:0070497">
    <property type="term" value="F:6-carboxytetrahydropterin synthase activity"/>
    <property type="evidence" value="ECO:0007669"/>
    <property type="project" value="UniProtKB-EC"/>
</dbReference>
<keyword evidence="7" id="KW-0479">Metal-binding</keyword>
<comment type="catalytic activity">
    <reaction evidence="11">
        <text>7,8-dihydroneopterin 3'-triphosphate + H2O = 6-carboxy-5,6,7,8-tetrahydropterin + triphosphate + acetaldehyde + 2 H(+)</text>
        <dbReference type="Rhea" id="RHEA:27966"/>
        <dbReference type="ChEBI" id="CHEBI:15343"/>
        <dbReference type="ChEBI" id="CHEBI:15377"/>
        <dbReference type="ChEBI" id="CHEBI:15378"/>
        <dbReference type="ChEBI" id="CHEBI:18036"/>
        <dbReference type="ChEBI" id="CHEBI:58462"/>
        <dbReference type="ChEBI" id="CHEBI:61032"/>
        <dbReference type="EC" id="4.1.2.50"/>
    </reaction>
</comment>
<organism evidence="12 13">
    <name type="scientific">Thalassobaculum fulvum</name>
    <dbReference type="NCBI Taxonomy" id="1633335"/>
    <lineage>
        <taxon>Bacteria</taxon>
        <taxon>Pseudomonadati</taxon>
        <taxon>Pseudomonadota</taxon>
        <taxon>Alphaproteobacteria</taxon>
        <taxon>Rhodospirillales</taxon>
        <taxon>Thalassobaculaceae</taxon>
        <taxon>Thalassobaculum</taxon>
    </lineage>
</organism>
<dbReference type="AlphaFoldDB" id="A0A918XSL7"/>
<accession>A0A918XSL7</accession>
<dbReference type="PANTHER" id="PTHR12589:SF7">
    <property type="entry name" value="6-PYRUVOYL TETRAHYDROBIOPTERIN SYNTHASE"/>
    <property type="match status" value="1"/>
</dbReference>
<comment type="pathway">
    <text evidence="3">Purine metabolism; 7-cyano-7-deazaguanine biosynthesis.</text>
</comment>
<comment type="cofactor">
    <cofactor evidence="1">
        <name>Zn(2+)</name>
        <dbReference type="ChEBI" id="CHEBI:29105"/>
    </cofactor>
</comment>
<keyword evidence="13" id="KW-1185">Reference proteome</keyword>
<dbReference type="EMBL" id="BMZS01000005">
    <property type="protein sequence ID" value="GHD51495.1"/>
    <property type="molecule type" value="Genomic_DNA"/>
</dbReference>
<dbReference type="GO" id="GO:0046872">
    <property type="term" value="F:metal ion binding"/>
    <property type="evidence" value="ECO:0007669"/>
    <property type="project" value="UniProtKB-KW"/>
</dbReference>
<evidence type="ECO:0000256" key="11">
    <source>
        <dbReference type="ARBA" id="ARBA00048807"/>
    </source>
</evidence>
<dbReference type="RefSeq" id="WP_189990184.1">
    <property type="nucleotide sequence ID" value="NZ_BMZS01000005.1"/>
</dbReference>
<dbReference type="InterPro" id="IPR007115">
    <property type="entry name" value="6-PTP_synth/QueD"/>
</dbReference>
<proteinExistence type="inferred from homology"/>
<evidence type="ECO:0000256" key="8">
    <source>
        <dbReference type="ARBA" id="ARBA00022833"/>
    </source>
</evidence>
<comment type="function">
    <text evidence="2">Catalyzes the conversion of 7,8-dihydroneopterin triphosphate (H2NTP) to 6-carboxy-5,6,7,8-tetrahydropterin (CPH4) and acetaldehyde.</text>
</comment>
<reference evidence="12" key="1">
    <citation type="journal article" date="2014" name="Int. J. Syst. Evol. Microbiol.">
        <title>Complete genome sequence of Corynebacterium casei LMG S-19264T (=DSM 44701T), isolated from a smear-ripened cheese.</title>
        <authorList>
            <consortium name="US DOE Joint Genome Institute (JGI-PGF)"/>
            <person name="Walter F."/>
            <person name="Albersmeier A."/>
            <person name="Kalinowski J."/>
            <person name="Ruckert C."/>
        </authorList>
    </citation>
    <scope>NUCLEOTIDE SEQUENCE</scope>
    <source>
        <strain evidence="12">KCTC 42651</strain>
    </source>
</reference>
<keyword evidence="9" id="KW-0456">Lyase</keyword>
<name>A0A918XSL7_9PROT</name>
<evidence type="ECO:0000256" key="5">
    <source>
        <dbReference type="ARBA" id="ARBA00012982"/>
    </source>
</evidence>